<dbReference type="Proteomes" id="UP000183974">
    <property type="component" value="Unassembled WGS sequence"/>
</dbReference>
<dbReference type="InterPro" id="IPR008927">
    <property type="entry name" value="6-PGluconate_DH-like_C_sf"/>
</dbReference>
<evidence type="ECO:0000256" key="2">
    <source>
        <dbReference type="ARBA" id="ARBA00023027"/>
    </source>
</evidence>
<dbReference type="InterPro" id="IPR006115">
    <property type="entry name" value="6PGDH_NADP-bd"/>
</dbReference>
<dbReference type="Pfam" id="PF14833">
    <property type="entry name" value="NAD_binding_11"/>
    <property type="match status" value="1"/>
</dbReference>
<dbReference type="AlphaFoldDB" id="A0A1M7KGX8"/>
<dbReference type="SUPFAM" id="SSF48179">
    <property type="entry name" value="6-phosphogluconate dehydrogenase C-terminal domain-like"/>
    <property type="match status" value="1"/>
</dbReference>
<dbReference type="GO" id="GO:0050661">
    <property type="term" value="F:NADP binding"/>
    <property type="evidence" value="ECO:0007669"/>
    <property type="project" value="InterPro"/>
</dbReference>
<reference evidence="6 7" key="1">
    <citation type="submission" date="2016-11" db="EMBL/GenBank/DDBJ databases">
        <authorList>
            <person name="Jaros S."/>
            <person name="Januszkiewicz K."/>
            <person name="Wedrychowicz H."/>
        </authorList>
    </citation>
    <scope>NUCLEOTIDE SEQUENCE [LARGE SCALE GENOMIC DNA]</scope>
    <source>
        <strain evidence="6 7">DSM 29589</strain>
    </source>
</reference>
<dbReference type="Gene3D" id="3.40.50.720">
    <property type="entry name" value="NAD(P)-binding Rossmann-like Domain"/>
    <property type="match status" value="1"/>
</dbReference>
<dbReference type="Gene3D" id="1.10.1040.10">
    <property type="entry name" value="N-(1-d-carboxylethyl)-l-norvaline Dehydrogenase, domain 2"/>
    <property type="match status" value="1"/>
</dbReference>
<dbReference type="PANTHER" id="PTHR43060:SF15">
    <property type="entry name" value="3-HYDROXYISOBUTYRATE DEHYDROGENASE-LIKE 1, MITOCHONDRIAL-RELATED"/>
    <property type="match status" value="1"/>
</dbReference>
<accession>A0A1M7KGX8</accession>
<dbReference type="InterPro" id="IPR029154">
    <property type="entry name" value="HIBADH-like_NADP-bd"/>
</dbReference>
<dbReference type="InterPro" id="IPR036291">
    <property type="entry name" value="NAD(P)-bd_dom_sf"/>
</dbReference>
<feature type="domain" description="3-hydroxyisobutyrate dehydrogenase-like NAD-binding" evidence="5">
    <location>
        <begin position="167"/>
        <end position="273"/>
    </location>
</feature>
<dbReference type="PIRSF" id="PIRSF000103">
    <property type="entry name" value="HIBADH"/>
    <property type="match status" value="1"/>
</dbReference>
<evidence type="ECO:0000256" key="3">
    <source>
        <dbReference type="PIRSR" id="PIRSR000103-1"/>
    </source>
</evidence>
<keyword evidence="7" id="KW-1185">Reference proteome</keyword>
<organism evidence="6 7">
    <name type="scientific">Roseovarius pacificus</name>
    <dbReference type="NCBI Taxonomy" id="337701"/>
    <lineage>
        <taxon>Bacteria</taxon>
        <taxon>Pseudomonadati</taxon>
        <taxon>Pseudomonadota</taxon>
        <taxon>Alphaproteobacteria</taxon>
        <taxon>Rhodobacterales</taxon>
        <taxon>Roseobacteraceae</taxon>
        <taxon>Roseovarius</taxon>
    </lineage>
</organism>
<dbReference type="OrthoDB" id="9812907at2"/>
<feature type="active site" evidence="3">
    <location>
        <position position="173"/>
    </location>
</feature>
<dbReference type="GO" id="GO:0051287">
    <property type="term" value="F:NAD binding"/>
    <property type="evidence" value="ECO:0007669"/>
    <property type="project" value="InterPro"/>
</dbReference>
<name>A0A1M7KGX8_9RHOB</name>
<feature type="domain" description="6-phosphogluconate dehydrogenase NADP-binding" evidence="4">
    <location>
        <begin position="6"/>
        <end position="164"/>
    </location>
</feature>
<dbReference type="InterPro" id="IPR013328">
    <property type="entry name" value="6PGD_dom2"/>
</dbReference>
<evidence type="ECO:0000259" key="4">
    <source>
        <dbReference type="Pfam" id="PF03446"/>
    </source>
</evidence>
<dbReference type="SUPFAM" id="SSF51735">
    <property type="entry name" value="NAD(P)-binding Rossmann-fold domains"/>
    <property type="match status" value="1"/>
</dbReference>
<gene>
    <name evidence="6" type="ORF">SAMN05444398_1284</name>
</gene>
<proteinExistence type="predicted"/>
<protein>
    <submittedName>
        <fullName evidence="6">3-hydroxyisobutyrate dehydrogenase</fullName>
    </submittedName>
</protein>
<dbReference type="InterPro" id="IPR015815">
    <property type="entry name" value="HIBADH-related"/>
</dbReference>
<keyword evidence="1" id="KW-0560">Oxidoreductase</keyword>
<evidence type="ECO:0000259" key="5">
    <source>
        <dbReference type="Pfam" id="PF14833"/>
    </source>
</evidence>
<evidence type="ECO:0000313" key="6">
    <source>
        <dbReference type="EMBL" id="SHM64592.1"/>
    </source>
</evidence>
<dbReference type="PANTHER" id="PTHR43060">
    <property type="entry name" value="3-HYDROXYISOBUTYRATE DEHYDROGENASE-LIKE 1, MITOCHONDRIAL-RELATED"/>
    <property type="match status" value="1"/>
</dbReference>
<dbReference type="Pfam" id="PF03446">
    <property type="entry name" value="NAD_binding_2"/>
    <property type="match status" value="1"/>
</dbReference>
<dbReference type="GO" id="GO:0016491">
    <property type="term" value="F:oxidoreductase activity"/>
    <property type="evidence" value="ECO:0007669"/>
    <property type="project" value="UniProtKB-KW"/>
</dbReference>
<dbReference type="EMBL" id="FRBR01000028">
    <property type="protein sequence ID" value="SHM64592.1"/>
    <property type="molecule type" value="Genomic_DNA"/>
</dbReference>
<keyword evidence="2" id="KW-0520">NAD</keyword>
<evidence type="ECO:0000313" key="7">
    <source>
        <dbReference type="Proteomes" id="UP000183974"/>
    </source>
</evidence>
<sequence length="299" mass="30951">MSAQRVAMIGVGVMGAPMAMNLHEAGLDLTVCDRSEAARAPFVALGLRCTDRPADCASCDVVIVMTATPDQAREVIFGVGGVIEGLTNAKPLIAIMGTVSPETMREFGRDLEPYGVRIMDAPVSGGVVKARAGTLAIIMGGTINDCEILRPVAEAVGDEIFHCGALGTGQATKIVNNLVGISMLMVAAEAYRIGIENGLSLPDAIPVFEAGTGRNFLTATPYAASEAYAAWAGTRGEFDALQSIISKDINLALSIGDGAGPLPMTNALRTVLAGVGDETFETWSVIANSAPEVEAEDHG</sequence>
<dbReference type="STRING" id="337701.SAMN05444398_1284"/>
<evidence type="ECO:0000256" key="1">
    <source>
        <dbReference type="ARBA" id="ARBA00023002"/>
    </source>
</evidence>